<dbReference type="AlphaFoldDB" id="H0HV38"/>
<organism evidence="1 2">
    <name type="scientific">Mesorhizobium alhagi CCNWXJ12-2</name>
    <dbReference type="NCBI Taxonomy" id="1107882"/>
    <lineage>
        <taxon>Bacteria</taxon>
        <taxon>Pseudomonadati</taxon>
        <taxon>Pseudomonadota</taxon>
        <taxon>Alphaproteobacteria</taxon>
        <taxon>Hyphomicrobiales</taxon>
        <taxon>Phyllobacteriaceae</taxon>
        <taxon>Allomesorhizobium</taxon>
    </lineage>
</organism>
<dbReference type="EMBL" id="AHAM01000168">
    <property type="protein sequence ID" value="EHK55436.1"/>
    <property type="molecule type" value="Genomic_DNA"/>
</dbReference>
<evidence type="ECO:0000313" key="2">
    <source>
        <dbReference type="Proteomes" id="UP000003250"/>
    </source>
</evidence>
<gene>
    <name evidence="1" type="ORF">MAXJ12_20207</name>
</gene>
<sequence length="42" mass="4563">MCNIGQFFGYGDLLIRIETEDGLASEARPLMIARPLPLNAGV</sequence>
<evidence type="ECO:0000313" key="1">
    <source>
        <dbReference type="EMBL" id="EHK55436.1"/>
    </source>
</evidence>
<proteinExistence type="predicted"/>
<dbReference type="Proteomes" id="UP000003250">
    <property type="component" value="Unassembled WGS sequence"/>
</dbReference>
<name>H0HV38_9HYPH</name>
<reference evidence="1 2" key="1">
    <citation type="journal article" date="2012" name="J. Bacteriol.">
        <title>Draft Genome Sequence of Mesorhizobium alhagi CCNWXJ12-2T, a Novel Salt-Resistant Species Isolated from the Desert of Northwestern China.</title>
        <authorList>
            <person name="Zhou M."/>
            <person name="Chen W."/>
            <person name="Chen H."/>
            <person name="Wei G."/>
        </authorList>
    </citation>
    <scope>NUCLEOTIDE SEQUENCE [LARGE SCALE GENOMIC DNA]</scope>
    <source>
        <strain evidence="1 2">CCNWXJ12-2</strain>
    </source>
</reference>
<protein>
    <submittedName>
        <fullName evidence="1">Uncharacterized protein</fullName>
    </submittedName>
</protein>
<accession>H0HV38</accession>
<dbReference type="PATRIC" id="fig|1107882.3.peg.3943"/>
<keyword evidence="2" id="KW-1185">Reference proteome</keyword>